<dbReference type="GO" id="GO:0008270">
    <property type="term" value="F:zinc ion binding"/>
    <property type="evidence" value="ECO:0007669"/>
    <property type="project" value="InterPro"/>
</dbReference>
<feature type="domain" description="B box-type" evidence="2">
    <location>
        <begin position="2"/>
        <end position="27"/>
    </location>
</feature>
<comment type="caution">
    <text evidence="3">The sequence shown here is derived from an EMBL/GenBank/DDBJ whole genome shotgun (WGS) entry which is preliminary data.</text>
</comment>
<reference evidence="3" key="1">
    <citation type="submission" date="2021-03" db="EMBL/GenBank/DDBJ databases">
        <authorList>
            <person name="Bekaert M."/>
        </authorList>
    </citation>
    <scope>NUCLEOTIDE SEQUENCE</scope>
</reference>
<keyword evidence="1" id="KW-0175">Coiled coil</keyword>
<evidence type="ECO:0000259" key="2">
    <source>
        <dbReference type="Pfam" id="PF00643"/>
    </source>
</evidence>
<dbReference type="InterPro" id="IPR000315">
    <property type="entry name" value="Znf_B-box"/>
</dbReference>
<dbReference type="Gene3D" id="3.30.160.60">
    <property type="entry name" value="Classic Zinc Finger"/>
    <property type="match status" value="1"/>
</dbReference>
<organism evidence="3 4">
    <name type="scientific">Mytilus edulis</name>
    <name type="common">Blue mussel</name>
    <dbReference type="NCBI Taxonomy" id="6550"/>
    <lineage>
        <taxon>Eukaryota</taxon>
        <taxon>Metazoa</taxon>
        <taxon>Spiralia</taxon>
        <taxon>Lophotrochozoa</taxon>
        <taxon>Mollusca</taxon>
        <taxon>Bivalvia</taxon>
        <taxon>Autobranchia</taxon>
        <taxon>Pteriomorphia</taxon>
        <taxon>Mytilida</taxon>
        <taxon>Mytiloidea</taxon>
        <taxon>Mytilidae</taxon>
        <taxon>Mytilinae</taxon>
        <taxon>Mytilus</taxon>
    </lineage>
</organism>
<dbReference type="Proteomes" id="UP000683360">
    <property type="component" value="Unassembled WGS sequence"/>
</dbReference>
<proteinExistence type="predicted"/>
<gene>
    <name evidence="3" type="ORF">MEDL_54118</name>
</gene>
<keyword evidence="4" id="KW-1185">Reference proteome</keyword>
<dbReference type="Pfam" id="PF00643">
    <property type="entry name" value="zf-B_box"/>
    <property type="match status" value="1"/>
</dbReference>
<evidence type="ECO:0000313" key="3">
    <source>
        <dbReference type="EMBL" id="CAG2241913.1"/>
    </source>
</evidence>
<dbReference type="SUPFAM" id="SSF57845">
    <property type="entry name" value="B-box zinc-binding domain"/>
    <property type="match status" value="1"/>
</dbReference>
<accession>A0A8S3UL23</accession>
<evidence type="ECO:0000313" key="4">
    <source>
        <dbReference type="Proteomes" id="UP000683360"/>
    </source>
</evidence>
<sequence length="159" mass="18381">MFCKTCDCLVCPLCISKTHNGHGLVTIGEGYDINIDILKTNQKNISTKIEELKKRKAELKYVNKAEQFKYKNTIKNMELQRTELKKNVDKHIDKLKSEIMKRWRALRQSINKEECEMTLLIRSMKSKNSEVDEIIKSENAESVFGDGLGSINVITRKQT</sequence>
<feature type="coiled-coil region" evidence="1">
    <location>
        <begin position="35"/>
        <end position="94"/>
    </location>
</feature>
<dbReference type="AlphaFoldDB" id="A0A8S3UL23"/>
<name>A0A8S3UL23_MYTED</name>
<dbReference type="EMBL" id="CAJPWZ010002604">
    <property type="protein sequence ID" value="CAG2241913.1"/>
    <property type="molecule type" value="Genomic_DNA"/>
</dbReference>
<evidence type="ECO:0000256" key="1">
    <source>
        <dbReference type="SAM" id="Coils"/>
    </source>
</evidence>
<protein>
    <submittedName>
        <fullName evidence="3">TRIM46</fullName>
    </submittedName>
</protein>
<dbReference type="OrthoDB" id="6104337at2759"/>